<sequence length="172" mass="19800">MLSISTNYGPEVQRIPADSPMEDIIYLLKRDGGVFLKNLIPVADVEKAYEECRERLENDVEWNGSFFPSWKHEIRDKLLMLHFDLRADTAGISPTSSQPYLCQNPAMRIRPGGKAQPLHRDDYISHNYHQEIDCWNDVRDRNRETAVGLFVAGSKVTKENGGTQFIPRSHLW</sequence>
<dbReference type="Pfam" id="PF05721">
    <property type="entry name" value="PhyH"/>
    <property type="match status" value="1"/>
</dbReference>
<name>A0A066XGM0_COLSU</name>
<dbReference type="OMA" id="FWWGTER"/>
<protein>
    <submittedName>
        <fullName evidence="1">Putative phytanoyl-CoA dioxygenase</fullName>
    </submittedName>
</protein>
<comment type="caution">
    <text evidence="1">The sequence shown here is derived from an EMBL/GenBank/DDBJ whole genome shotgun (WGS) entry which is preliminary data.</text>
</comment>
<dbReference type="Proteomes" id="UP000027238">
    <property type="component" value="Unassembled WGS sequence"/>
</dbReference>
<gene>
    <name evidence="1" type="ORF">CSUB01_02967</name>
</gene>
<dbReference type="AlphaFoldDB" id="A0A066XGM0"/>
<organism evidence="1 2">
    <name type="scientific">Colletotrichum sublineola</name>
    <name type="common">Sorghum anthracnose fungus</name>
    <dbReference type="NCBI Taxonomy" id="1173701"/>
    <lineage>
        <taxon>Eukaryota</taxon>
        <taxon>Fungi</taxon>
        <taxon>Dikarya</taxon>
        <taxon>Ascomycota</taxon>
        <taxon>Pezizomycotina</taxon>
        <taxon>Sordariomycetes</taxon>
        <taxon>Hypocreomycetidae</taxon>
        <taxon>Glomerellales</taxon>
        <taxon>Glomerellaceae</taxon>
        <taxon>Colletotrichum</taxon>
        <taxon>Colletotrichum graminicola species complex</taxon>
    </lineage>
</organism>
<dbReference type="InterPro" id="IPR008775">
    <property type="entry name" value="Phytyl_CoA_dOase-like"/>
</dbReference>
<evidence type="ECO:0000313" key="1">
    <source>
        <dbReference type="EMBL" id="KDN66784.1"/>
    </source>
</evidence>
<proteinExistence type="predicted"/>
<keyword evidence="1" id="KW-0223">Dioxygenase</keyword>
<dbReference type="STRING" id="1173701.A0A066XGM0"/>
<keyword evidence="1" id="KW-0560">Oxidoreductase</keyword>
<reference evidence="2" key="1">
    <citation type="journal article" date="2014" name="Genome Announc.">
        <title>Draft genome sequence of Colletotrichum sublineola, a destructive pathogen of cultivated sorghum.</title>
        <authorList>
            <person name="Baroncelli R."/>
            <person name="Sanz-Martin J.M."/>
            <person name="Rech G.E."/>
            <person name="Sukno S.A."/>
            <person name="Thon M.R."/>
        </authorList>
    </citation>
    <scope>NUCLEOTIDE SEQUENCE [LARGE SCALE GENOMIC DNA]</scope>
    <source>
        <strain evidence="2">TX430BB</strain>
    </source>
</reference>
<dbReference type="OrthoDB" id="445007at2759"/>
<dbReference type="HOGENOM" id="CLU_047725_0_0_1"/>
<keyword evidence="2" id="KW-1185">Reference proteome</keyword>
<dbReference type="EMBL" id="JMSE01000886">
    <property type="protein sequence ID" value="KDN66784.1"/>
    <property type="molecule type" value="Genomic_DNA"/>
</dbReference>
<accession>A0A066XGM0</accession>
<evidence type="ECO:0000313" key="2">
    <source>
        <dbReference type="Proteomes" id="UP000027238"/>
    </source>
</evidence>
<dbReference type="SUPFAM" id="SSF51197">
    <property type="entry name" value="Clavaminate synthase-like"/>
    <property type="match status" value="1"/>
</dbReference>
<dbReference type="Gene3D" id="2.60.120.620">
    <property type="entry name" value="q2cbj1_9rhob like domain"/>
    <property type="match status" value="1"/>
</dbReference>
<dbReference type="GO" id="GO:0051213">
    <property type="term" value="F:dioxygenase activity"/>
    <property type="evidence" value="ECO:0007669"/>
    <property type="project" value="UniProtKB-KW"/>
</dbReference>
<dbReference type="eggNOG" id="ENOG502RUKM">
    <property type="taxonomic scope" value="Eukaryota"/>
</dbReference>